<keyword evidence="1" id="KW-1133">Transmembrane helix</keyword>
<evidence type="ECO:0000313" key="2">
    <source>
        <dbReference type="EMBL" id="MBP0724116.1"/>
    </source>
</evidence>
<keyword evidence="3" id="KW-1185">Reference proteome</keyword>
<organism evidence="2 3">
    <name type="scientific">Gottfriedia endophytica</name>
    <dbReference type="NCBI Taxonomy" id="2820819"/>
    <lineage>
        <taxon>Bacteria</taxon>
        <taxon>Bacillati</taxon>
        <taxon>Bacillota</taxon>
        <taxon>Bacilli</taxon>
        <taxon>Bacillales</taxon>
        <taxon>Bacillaceae</taxon>
        <taxon>Gottfriedia</taxon>
    </lineage>
</organism>
<proteinExistence type="predicted"/>
<accession>A0A940NKD6</accession>
<evidence type="ECO:0000256" key="1">
    <source>
        <dbReference type="SAM" id="Phobius"/>
    </source>
</evidence>
<comment type="caution">
    <text evidence="2">The sequence shown here is derived from an EMBL/GenBank/DDBJ whole genome shotgun (WGS) entry which is preliminary data.</text>
</comment>
<feature type="transmembrane region" description="Helical" evidence="1">
    <location>
        <begin position="7"/>
        <end position="24"/>
    </location>
</feature>
<reference evidence="2" key="1">
    <citation type="submission" date="2021-04" db="EMBL/GenBank/DDBJ databases">
        <title>Genome seq and assembly of Bacillus sp.</title>
        <authorList>
            <person name="Chhetri G."/>
        </authorList>
    </citation>
    <scope>NUCLEOTIDE SEQUENCE</scope>
    <source>
        <strain evidence="2">RG28</strain>
    </source>
</reference>
<dbReference type="Proteomes" id="UP000682134">
    <property type="component" value="Unassembled WGS sequence"/>
</dbReference>
<protein>
    <submittedName>
        <fullName evidence="2">Uncharacterized protein</fullName>
    </submittedName>
</protein>
<sequence>MKFIKQHYKNIWIILLIIVTLVHVLIRDEIITGTVTVIALILVVITGIISKEKKE</sequence>
<evidence type="ECO:0000313" key="3">
    <source>
        <dbReference type="Proteomes" id="UP000682134"/>
    </source>
</evidence>
<feature type="transmembrane region" description="Helical" evidence="1">
    <location>
        <begin position="30"/>
        <end position="49"/>
    </location>
</feature>
<keyword evidence="1" id="KW-0812">Transmembrane</keyword>
<dbReference type="RefSeq" id="WP_209402320.1">
    <property type="nucleotide sequence ID" value="NZ_JAGIYQ010000002.1"/>
</dbReference>
<name>A0A940NKD6_9BACI</name>
<keyword evidence="1" id="KW-0472">Membrane</keyword>
<dbReference type="EMBL" id="JAGIYQ010000002">
    <property type="protein sequence ID" value="MBP0724116.1"/>
    <property type="molecule type" value="Genomic_DNA"/>
</dbReference>
<dbReference type="AlphaFoldDB" id="A0A940NKD6"/>
<gene>
    <name evidence="2" type="ORF">J5Y03_02825</name>
</gene>